<keyword evidence="3" id="KW-1185">Reference proteome</keyword>
<reference evidence="2 3" key="1">
    <citation type="submission" date="2022-07" db="EMBL/GenBank/DDBJ databases">
        <title>Genome-wide signatures of adaptation to extreme environments.</title>
        <authorList>
            <person name="Cho C.H."/>
            <person name="Yoon H.S."/>
        </authorList>
    </citation>
    <scope>NUCLEOTIDE SEQUENCE [LARGE SCALE GENOMIC DNA]</scope>
    <source>
        <strain evidence="2 3">DBV 063 E5</strain>
    </source>
</reference>
<evidence type="ECO:0000313" key="3">
    <source>
        <dbReference type="Proteomes" id="UP001301350"/>
    </source>
</evidence>
<evidence type="ECO:0000313" key="2">
    <source>
        <dbReference type="EMBL" id="KAK4534682.1"/>
    </source>
</evidence>
<gene>
    <name evidence="2" type="ORF">CDCA_CDCA02G0707</name>
</gene>
<name>A0AAV9IR17_CYACA</name>
<dbReference type="Proteomes" id="UP001301350">
    <property type="component" value="Unassembled WGS sequence"/>
</dbReference>
<comment type="similarity">
    <text evidence="1">Belongs to the actin family.</text>
</comment>
<dbReference type="Gene3D" id="3.90.640.10">
    <property type="entry name" value="Actin, Chain A, domain 4"/>
    <property type="match status" value="1"/>
</dbReference>
<evidence type="ECO:0000256" key="1">
    <source>
        <dbReference type="RuleBase" id="RU000487"/>
    </source>
</evidence>
<evidence type="ECO:0008006" key="4">
    <source>
        <dbReference type="Google" id="ProtNLM"/>
    </source>
</evidence>
<dbReference type="SUPFAM" id="SSF53067">
    <property type="entry name" value="Actin-like ATPase domain"/>
    <property type="match status" value="1"/>
</dbReference>
<dbReference type="Pfam" id="PF00022">
    <property type="entry name" value="Actin"/>
    <property type="match status" value="1"/>
</dbReference>
<dbReference type="InterPro" id="IPR004000">
    <property type="entry name" value="Actin"/>
</dbReference>
<dbReference type="InterPro" id="IPR043129">
    <property type="entry name" value="ATPase_NBD"/>
</dbReference>
<accession>A0AAV9IR17</accession>
<comment type="caution">
    <text evidence="2">The sequence shown here is derived from an EMBL/GenBank/DDBJ whole genome shotgun (WGS) entry which is preliminary data.</text>
</comment>
<dbReference type="Gene3D" id="3.30.420.40">
    <property type="match status" value="1"/>
</dbReference>
<proteinExistence type="inferred from homology"/>
<protein>
    <recommendedName>
        <fullName evidence="4">N-acetyltransferase domain-containing protein</fullName>
    </recommendedName>
</protein>
<dbReference type="PANTHER" id="PTHR11937">
    <property type="entry name" value="ACTIN"/>
    <property type="match status" value="1"/>
</dbReference>
<dbReference type="EMBL" id="JANCYW010000002">
    <property type="protein sequence ID" value="KAK4534682.1"/>
    <property type="molecule type" value="Genomic_DNA"/>
</dbReference>
<dbReference type="SMART" id="SM00268">
    <property type="entry name" value="ACTIN"/>
    <property type="match status" value="1"/>
</dbReference>
<organism evidence="2 3">
    <name type="scientific">Cyanidium caldarium</name>
    <name type="common">Red alga</name>
    <dbReference type="NCBI Taxonomy" id="2771"/>
    <lineage>
        <taxon>Eukaryota</taxon>
        <taxon>Rhodophyta</taxon>
        <taxon>Bangiophyceae</taxon>
        <taxon>Cyanidiales</taxon>
        <taxon>Cyanidiaceae</taxon>
        <taxon>Cyanidium</taxon>
    </lineage>
</organism>
<sequence length="359" mass="39160">MDVVLEVDKDEGWCRAGSAHGMKPAAVASDPLECLRRLRSGTVGAPSDFRRLLLVASWPAADRALKHLLAQCCHEFPTIRYGCIESGPKSVLYACGLHTGVVVQVSEHVTRIVPVYELAPLHFSQRQVPLGGELVTRALQHAIAHKYGMDLLSASAWPSIEAWKRRACYVSADWVLDQRLANDTTALCVCAELPRHEPHRATSRRGCPAHTTVCISAERYEAPEVLFHPEHALPTLQVSDLSGIASHVFASIYVDSDISLRAALAANIIVCGSVPAYLPGFTRRLQTEVLALYQQHVTAGQTSIAAHHDGFDATASSPPLAAPRVHCAAPDDPELLMYRSACQLCQDGAVEWRPTNEWT</sequence>
<dbReference type="AlphaFoldDB" id="A0AAV9IR17"/>